<evidence type="ECO:0000256" key="5">
    <source>
        <dbReference type="ARBA" id="ARBA00022801"/>
    </source>
</evidence>
<dbReference type="InterPro" id="IPR027268">
    <property type="entry name" value="Peptidase_M4/M1_CTD_sf"/>
</dbReference>
<accession>A0A6N9NP19</accession>
<dbReference type="GO" id="GO:0004222">
    <property type="term" value="F:metalloendopeptidase activity"/>
    <property type="evidence" value="ECO:0007669"/>
    <property type="project" value="InterPro"/>
</dbReference>
<dbReference type="InterPro" id="IPR011096">
    <property type="entry name" value="FTP_domain"/>
</dbReference>
<dbReference type="InterPro" id="IPR044023">
    <property type="entry name" value="Ig_7"/>
</dbReference>
<dbReference type="Pfam" id="PF00431">
    <property type="entry name" value="CUB"/>
    <property type="match status" value="1"/>
</dbReference>
<dbReference type="Pfam" id="PF01447">
    <property type="entry name" value="Peptidase_M4"/>
    <property type="match status" value="1"/>
</dbReference>
<keyword evidence="6" id="KW-0862">Zinc</keyword>
<dbReference type="Gene3D" id="1.10.390.10">
    <property type="entry name" value="Neutral Protease Domain 2"/>
    <property type="match status" value="1"/>
</dbReference>
<evidence type="ECO:0000256" key="1">
    <source>
        <dbReference type="ARBA" id="ARBA00009388"/>
    </source>
</evidence>
<evidence type="ECO:0000256" key="3">
    <source>
        <dbReference type="ARBA" id="ARBA00022723"/>
    </source>
</evidence>
<evidence type="ECO:0000256" key="10">
    <source>
        <dbReference type="SAM" id="SignalP"/>
    </source>
</evidence>
<dbReference type="CDD" id="cd00146">
    <property type="entry name" value="PKD"/>
    <property type="match status" value="1"/>
</dbReference>
<evidence type="ECO:0000259" key="11">
    <source>
        <dbReference type="PROSITE" id="PS01180"/>
    </source>
</evidence>
<dbReference type="Gene3D" id="2.60.40.10">
    <property type="entry name" value="Immunoglobulins"/>
    <property type="match status" value="2"/>
</dbReference>
<sequence>MNNKFLTLFFLFVLSITLSANTLTGADAQAKINGAVEIRYTAKTEAPAYIRFNDFSQPSDTQLESILKIIFKRSPGTTFKLLKTEGDGLGYTHATYQQFYKGVKVEHARYIVHSKNGRIESINGFALMLSNYNLNTSLSEKRGLLFALNHIGANRYKWEVEEEERHLKIIMNDADATYYPSGELVIIPHHIDYEKKDYRTAWKFNIYAHEPMSRAEYYIDATSGELIFMNGQIHTGDSKGTANTAYSGTRVITTDSTAVNSFRLREAERGNGIITLDCNTGTSYGSAVDFLDTDNVWNNVNAQQDEYATDAHWGAEQTYDYFLNIHNRNSIDGNGFALYSYVHYDQNYANAFWDGQRMTYGDGNPNSSLNSPLTAIDIAGHEIAHGLTSNTADLIYQRESGALNESFSDIFGTAIEFYARPTNADWLIGDDLGNAIRSMVNPNAFGDPDTYGGNSWTNPNCGTPLQSNDYCGVHSNSGVQNFWFYLLTNGGTGTNDLSNNYSVNGLGIDTASKIAFRTLTVYLSQNSDFADARFYSIRSAIDLYGACSRQVESVTNAWYAVGVGNAYQPGVLSDFNSTDTSSCIAPHRVVFQNNSNNGSSFIWRFGDGTSSTAYNPVKNYTSIGNFDVTLITDGGTCGIDSIVKLGYISVDTMNLCNTKLTNGVNVTQTGCSGKLFDSGGSSANYEDNTNSTITIAPTGASAVRLDFINFDVEAGQGNSCNYDYLEVFDGPSVNNPSLGVFCNNNIPTTITSTRSAITLRFITDVGQTEGGFEINWTCILPTAAPTTSFYVSEDTTCSGSVQFFDYSLNGPSTWAWDFGDGTQSTQQNPNKAYTTNGVYNVKLVTSNSFGTDSTVRNSYVTVRRPRVTNFKSDTACPNGAAVISVTGTGTINWYDASSGGNLVGTGNPFTAPLVTNDVTYYAEATSSAGRVSVGPKNNSFGTGASFAGNQHLNFTALKAFKLKSVLVYADGAGNRTIQLRNSNGAILESKVVNIPNGTQRVTLDFDVPVGVDYQLGVALNSNPNLFRNNAGAKYPYDNGIVSITSNSASGAALDYYYFFYDWEVQEVCKFSRIPVTAYYDPNCIATSIVANTNSLSMKLMPNPTNGDVKVYMNLNMTMQANVFITNINGQLVKKIHNGTINAGKSTISVSTDTFEKGIYFVSFQSENINRVMKLVVID</sequence>
<dbReference type="Gene3D" id="2.60.120.290">
    <property type="entry name" value="Spermadhesin, CUB domain"/>
    <property type="match status" value="1"/>
</dbReference>
<evidence type="ECO:0000256" key="6">
    <source>
        <dbReference type="ARBA" id="ARBA00022833"/>
    </source>
</evidence>
<evidence type="ECO:0000256" key="7">
    <source>
        <dbReference type="ARBA" id="ARBA00023049"/>
    </source>
</evidence>
<name>A0A6N9NP19_9FLAO</name>
<keyword evidence="7" id="KW-0482">Metalloprotease</keyword>
<dbReference type="InterPro" id="IPR001570">
    <property type="entry name" value="Peptidase_M4_C_domain"/>
</dbReference>
<keyword evidence="4 10" id="KW-0732">Signal</keyword>
<keyword evidence="3" id="KW-0479">Metal-binding</keyword>
<dbReference type="Pfam" id="PF07504">
    <property type="entry name" value="FTP"/>
    <property type="match status" value="1"/>
</dbReference>
<dbReference type="Proteomes" id="UP000470771">
    <property type="component" value="Unassembled WGS sequence"/>
</dbReference>
<keyword evidence="2" id="KW-0645">Protease</keyword>
<dbReference type="InterPro" id="IPR013783">
    <property type="entry name" value="Ig-like_fold"/>
</dbReference>
<keyword evidence="5" id="KW-0378">Hydrolase</keyword>
<dbReference type="PROSITE" id="PS50093">
    <property type="entry name" value="PKD"/>
    <property type="match status" value="2"/>
</dbReference>
<dbReference type="GO" id="GO:0046872">
    <property type="term" value="F:metal ion binding"/>
    <property type="evidence" value="ECO:0007669"/>
    <property type="project" value="UniProtKB-KW"/>
</dbReference>
<feature type="domain" description="PKD" evidence="12">
    <location>
        <begin position="784"/>
        <end position="862"/>
    </location>
</feature>
<dbReference type="InterPro" id="IPR035914">
    <property type="entry name" value="Sperma_CUB_dom_sf"/>
</dbReference>
<evidence type="ECO:0000313" key="14">
    <source>
        <dbReference type="Proteomes" id="UP000470771"/>
    </source>
</evidence>
<dbReference type="PANTHER" id="PTHR33794">
    <property type="entry name" value="BACILLOLYSIN"/>
    <property type="match status" value="1"/>
</dbReference>
<feature type="chain" id="PRO_5026656112" evidence="10">
    <location>
        <begin position="21"/>
        <end position="1178"/>
    </location>
</feature>
<comment type="caution">
    <text evidence="13">The sequence shown here is derived from an EMBL/GenBank/DDBJ whole genome shotgun (WGS) entry which is preliminary data.</text>
</comment>
<protein>
    <submittedName>
        <fullName evidence="13">PKD domain-containing protein</fullName>
    </submittedName>
</protein>
<dbReference type="AlphaFoldDB" id="A0A6N9NP19"/>
<dbReference type="CDD" id="cd09597">
    <property type="entry name" value="M4_TLP"/>
    <property type="match status" value="1"/>
</dbReference>
<evidence type="ECO:0000256" key="8">
    <source>
        <dbReference type="ARBA" id="ARBA00023157"/>
    </source>
</evidence>
<dbReference type="Pfam" id="PF18911">
    <property type="entry name" value="PKD_4"/>
    <property type="match status" value="2"/>
</dbReference>
<dbReference type="NCBIfam" id="TIGR04183">
    <property type="entry name" value="Por_Secre_tail"/>
    <property type="match status" value="1"/>
</dbReference>
<dbReference type="SMART" id="SM00042">
    <property type="entry name" value="CUB"/>
    <property type="match status" value="1"/>
</dbReference>
<dbReference type="Pfam" id="PF02868">
    <property type="entry name" value="Peptidase_M4_C"/>
    <property type="match status" value="1"/>
</dbReference>
<feature type="domain" description="PKD" evidence="12">
    <location>
        <begin position="593"/>
        <end position="630"/>
    </location>
</feature>
<feature type="active site" evidence="9">
    <location>
        <position position="382"/>
    </location>
</feature>
<dbReference type="Gene3D" id="3.10.450.490">
    <property type="match status" value="1"/>
</dbReference>
<dbReference type="InterPro" id="IPR023612">
    <property type="entry name" value="Peptidase_M4"/>
</dbReference>
<dbReference type="InterPro" id="IPR050728">
    <property type="entry name" value="Zinc_Metalloprotease_M4"/>
</dbReference>
<keyword evidence="8" id="KW-1015">Disulfide bond</keyword>
<dbReference type="InterPro" id="IPR022409">
    <property type="entry name" value="PKD/Chitinase_dom"/>
</dbReference>
<dbReference type="FunFam" id="2.60.120.290:FF:000005">
    <property type="entry name" value="Procollagen C-endopeptidase enhancer 1"/>
    <property type="match status" value="1"/>
</dbReference>
<dbReference type="InterPro" id="IPR026444">
    <property type="entry name" value="Secre_tail"/>
</dbReference>
<feature type="domain" description="CUB" evidence="11">
    <location>
        <begin position="656"/>
        <end position="779"/>
    </location>
</feature>
<keyword evidence="14" id="KW-1185">Reference proteome</keyword>
<dbReference type="PRINTS" id="PR00730">
    <property type="entry name" value="THERMOLYSIN"/>
</dbReference>
<gene>
    <name evidence="13" type="ORF">GQN54_09015</name>
</gene>
<dbReference type="InterPro" id="IPR035986">
    <property type="entry name" value="PKD_dom_sf"/>
</dbReference>
<dbReference type="CDD" id="cd00041">
    <property type="entry name" value="CUB"/>
    <property type="match status" value="1"/>
</dbReference>
<dbReference type="SMART" id="SM00089">
    <property type="entry name" value="PKD"/>
    <property type="match status" value="2"/>
</dbReference>
<evidence type="ECO:0000256" key="9">
    <source>
        <dbReference type="PIRSR" id="PIRSR623612-1"/>
    </source>
</evidence>
<dbReference type="SUPFAM" id="SSF49854">
    <property type="entry name" value="Spermadhesin, CUB domain"/>
    <property type="match status" value="1"/>
</dbReference>
<organism evidence="13 14">
    <name type="scientific">Acidiluteibacter ferrifornacis</name>
    <dbReference type="NCBI Taxonomy" id="2692424"/>
    <lineage>
        <taxon>Bacteria</taxon>
        <taxon>Pseudomonadati</taxon>
        <taxon>Bacteroidota</taxon>
        <taxon>Flavobacteriia</taxon>
        <taxon>Flavobacteriales</taxon>
        <taxon>Cryomorphaceae</taxon>
        <taxon>Acidiluteibacter</taxon>
    </lineage>
</organism>
<evidence type="ECO:0000256" key="4">
    <source>
        <dbReference type="ARBA" id="ARBA00022729"/>
    </source>
</evidence>
<dbReference type="Pfam" id="PF19081">
    <property type="entry name" value="Ig_7"/>
    <property type="match status" value="1"/>
</dbReference>
<evidence type="ECO:0000256" key="2">
    <source>
        <dbReference type="ARBA" id="ARBA00022670"/>
    </source>
</evidence>
<dbReference type="EMBL" id="WWNE01000007">
    <property type="protein sequence ID" value="NBG66255.1"/>
    <property type="molecule type" value="Genomic_DNA"/>
</dbReference>
<feature type="signal peptide" evidence="10">
    <location>
        <begin position="1"/>
        <end position="20"/>
    </location>
</feature>
<evidence type="ECO:0000259" key="12">
    <source>
        <dbReference type="PROSITE" id="PS50093"/>
    </source>
</evidence>
<dbReference type="Pfam" id="PF18962">
    <property type="entry name" value="Por_Secre_tail"/>
    <property type="match status" value="1"/>
</dbReference>
<dbReference type="PROSITE" id="PS01180">
    <property type="entry name" value="CUB"/>
    <property type="match status" value="1"/>
</dbReference>
<evidence type="ECO:0000313" key="13">
    <source>
        <dbReference type="EMBL" id="NBG66255.1"/>
    </source>
</evidence>
<dbReference type="Gene3D" id="3.10.170.10">
    <property type="match status" value="1"/>
</dbReference>
<comment type="similarity">
    <text evidence="1">Belongs to the peptidase M4 family.</text>
</comment>
<dbReference type="RefSeq" id="WP_160633214.1">
    <property type="nucleotide sequence ID" value="NZ_WWNE01000007.1"/>
</dbReference>
<dbReference type="GO" id="GO:0006508">
    <property type="term" value="P:proteolysis"/>
    <property type="evidence" value="ECO:0007669"/>
    <property type="project" value="UniProtKB-KW"/>
</dbReference>
<proteinExistence type="inferred from homology"/>
<dbReference type="SUPFAM" id="SSF49299">
    <property type="entry name" value="PKD domain"/>
    <property type="match status" value="2"/>
</dbReference>
<dbReference type="SUPFAM" id="SSF55486">
    <property type="entry name" value="Metalloproteases ('zincins'), catalytic domain"/>
    <property type="match status" value="1"/>
</dbReference>
<dbReference type="InterPro" id="IPR013856">
    <property type="entry name" value="Peptidase_M4_domain"/>
</dbReference>
<dbReference type="InterPro" id="IPR000601">
    <property type="entry name" value="PKD_dom"/>
</dbReference>
<reference evidence="13 14" key="1">
    <citation type="submission" date="2019-12" db="EMBL/GenBank/DDBJ databases">
        <authorList>
            <person name="Zhao J."/>
        </authorList>
    </citation>
    <scope>NUCLEOTIDE SEQUENCE [LARGE SCALE GENOMIC DNA]</scope>
    <source>
        <strain evidence="13 14">S-15</strain>
    </source>
</reference>
<feature type="active site" description="Proton donor" evidence="9">
    <location>
        <position position="474"/>
    </location>
</feature>
<dbReference type="PANTHER" id="PTHR33794:SF1">
    <property type="entry name" value="BACILLOLYSIN"/>
    <property type="match status" value="1"/>
</dbReference>
<dbReference type="InterPro" id="IPR000859">
    <property type="entry name" value="CUB_dom"/>
</dbReference>